<keyword evidence="1" id="KW-1133">Transmembrane helix</keyword>
<feature type="transmembrane region" description="Helical" evidence="1">
    <location>
        <begin position="164"/>
        <end position="181"/>
    </location>
</feature>
<feature type="transmembrane region" description="Helical" evidence="1">
    <location>
        <begin position="307"/>
        <end position="327"/>
    </location>
</feature>
<feature type="transmembrane region" description="Helical" evidence="1">
    <location>
        <begin position="347"/>
        <end position="363"/>
    </location>
</feature>
<organism evidence="3">
    <name type="scientific">bioreactor metagenome</name>
    <dbReference type="NCBI Taxonomy" id="1076179"/>
    <lineage>
        <taxon>unclassified sequences</taxon>
        <taxon>metagenomes</taxon>
        <taxon>ecological metagenomes</taxon>
    </lineage>
</organism>
<feature type="transmembrane region" description="Helical" evidence="1">
    <location>
        <begin position="118"/>
        <end position="137"/>
    </location>
</feature>
<dbReference type="Pfam" id="PF22895">
    <property type="entry name" value="DUF7024"/>
    <property type="match status" value="1"/>
</dbReference>
<dbReference type="EMBL" id="VSSQ01002390">
    <property type="protein sequence ID" value="MPM15126.1"/>
    <property type="molecule type" value="Genomic_DNA"/>
</dbReference>
<feature type="transmembrane region" description="Helical" evidence="1">
    <location>
        <begin position="143"/>
        <end position="159"/>
    </location>
</feature>
<evidence type="ECO:0000259" key="2">
    <source>
        <dbReference type="Pfam" id="PF22895"/>
    </source>
</evidence>
<dbReference type="AlphaFoldDB" id="A0A644XFW1"/>
<keyword evidence="1" id="KW-0472">Membrane</keyword>
<feature type="transmembrane region" description="Helical" evidence="1">
    <location>
        <begin position="87"/>
        <end position="111"/>
    </location>
</feature>
<evidence type="ECO:0000313" key="3">
    <source>
        <dbReference type="EMBL" id="MPM15126.1"/>
    </source>
</evidence>
<sequence length="693" mass="77269">MSNSDSKLSKGIDLEKIINDHAFAILLAFCGIVYFLLIFRSVGFYPHIMADEYVHSLYSRLLSVEKSPVPAYLFMQIYSATSSCGDGFLSCVRVVNALVFVSAAVPIFFIAKRYISQPLSLFVAIISILSPINSYATYFMPESLYYLVFWLFVWIFLFLERNSTFFAWGIAGGVYGCLALIKPHALFFAPALIMYICTIYLWNRSEMSFGSLARSLLIFFGVAFIVKLGLGFAIAGKSGVTLFGPMYGSMADAATSRSDKYGRIISLAFSNLPGHLMAMAYLFAVPLLGLVAFIFQRSLRDNRPQLAKLSVFALLLLLNMLAVVTLFTASVAGTQIYETPYRLHLRYYNYIFPFFYLSAAIMLGMNISAVWLRVLALIFLALCTFAIFEEFKPYTLMLADAPELRALANNSQVLFFVGLISIIAICIAFVRMEVAAKCYLFLLVPLMVVLSANFIIDEQRGRLKADAYDATGMMVHRLISNDESSRVLVIGPEPASLYRILFHIDRVGSDMLVVPNGKSIDLNELRGQWDWLVLTGKYSLQGISQRQISSDGFDILKLKSGGVLDFKKNSWPGLISYSSGLSVAEPWGRWSDGRQVTFQFTDVLPEKFEVSLLAHPFQVNVGKTILVSAGGQTKEIVFNSTADQYVSLTFENVARGHDIVFDLPYVASPTELGIGRDDRELGLAFIKMSIIPK</sequence>
<keyword evidence="1" id="KW-0812">Transmembrane</keyword>
<gene>
    <name evidence="3" type="ORF">SDC9_61492</name>
</gene>
<feature type="transmembrane region" description="Helical" evidence="1">
    <location>
        <begin position="187"/>
        <end position="203"/>
    </location>
</feature>
<feature type="transmembrane region" description="Helical" evidence="1">
    <location>
        <begin position="276"/>
        <end position="295"/>
    </location>
</feature>
<accession>A0A644XFW1</accession>
<protein>
    <recommendedName>
        <fullName evidence="2">DUF7024 domain-containing protein</fullName>
    </recommendedName>
</protein>
<proteinExistence type="predicted"/>
<name>A0A644XFW1_9ZZZZ</name>
<evidence type="ECO:0000256" key="1">
    <source>
        <dbReference type="SAM" id="Phobius"/>
    </source>
</evidence>
<feature type="transmembrane region" description="Helical" evidence="1">
    <location>
        <begin position="413"/>
        <end position="431"/>
    </location>
</feature>
<reference evidence="3" key="1">
    <citation type="submission" date="2019-08" db="EMBL/GenBank/DDBJ databases">
        <authorList>
            <person name="Kucharzyk K."/>
            <person name="Murdoch R.W."/>
            <person name="Higgins S."/>
            <person name="Loffler F."/>
        </authorList>
    </citation>
    <scope>NUCLEOTIDE SEQUENCE</scope>
</reference>
<feature type="transmembrane region" description="Helical" evidence="1">
    <location>
        <begin position="215"/>
        <end position="236"/>
    </location>
</feature>
<feature type="transmembrane region" description="Helical" evidence="1">
    <location>
        <begin position="370"/>
        <end position="388"/>
    </location>
</feature>
<comment type="caution">
    <text evidence="3">The sequence shown here is derived from an EMBL/GenBank/DDBJ whole genome shotgun (WGS) entry which is preliminary data.</text>
</comment>
<feature type="domain" description="DUF7024" evidence="2">
    <location>
        <begin position="564"/>
        <end position="691"/>
    </location>
</feature>
<feature type="transmembrane region" description="Helical" evidence="1">
    <location>
        <begin position="21"/>
        <end position="39"/>
    </location>
</feature>
<dbReference type="InterPro" id="IPR054288">
    <property type="entry name" value="DUF7024"/>
</dbReference>
<feature type="transmembrane region" description="Helical" evidence="1">
    <location>
        <begin position="438"/>
        <end position="456"/>
    </location>
</feature>